<protein>
    <submittedName>
        <fullName evidence="8">DMT superfamily drug/metabolite permease</fullName>
    </submittedName>
</protein>
<dbReference type="Pfam" id="PF00892">
    <property type="entry name" value="EamA"/>
    <property type="match status" value="2"/>
</dbReference>
<feature type="transmembrane region" description="Helical" evidence="6">
    <location>
        <begin position="101"/>
        <end position="120"/>
    </location>
</feature>
<dbReference type="InterPro" id="IPR050638">
    <property type="entry name" value="AA-Vitamin_Transporters"/>
</dbReference>
<accession>I0AP13</accession>
<feature type="transmembrane region" description="Helical" evidence="6">
    <location>
        <begin position="20"/>
        <end position="40"/>
    </location>
</feature>
<evidence type="ECO:0000313" key="9">
    <source>
        <dbReference type="Proteomes" id="UP000007394"/>
    </source>
</evidence>
<name>I0AP13_IGNAJ</name>
<dbReference type="Gene3D" id="1.10.3730.20">
    <property type="match status" value="1"/>
</dbReference>
<feature type="domain" description="EamA" evidence="7">
    <location>
        <begin position="3"/>
        <end position="88"/>
    </location>
</feature>
<dbReference type="InterPro" id="IPR037185">
    <property type="entry name" value="EmrE-like"/>
</dbReference>
<feature type="transmembrane region" description="Helical" evidence="6">
    <location>
        <begin position="132"/>
        <end position="151"/>
    </location>
</feature>
<keyword evidence="4 6" id="KW-1133">Transmembrane helix</keyword>
<evidence type="ECO:0000259" key="7">
    <source>
        <dbReference type="Pfam" id="PF00892"/>
    </source>
</evidence>
<feature type="transmembrane region" description="Helical" evidence="6">
    <location>
        <begin position="163"/>
        <end position="184"/>
    </location>
</feature>
<dbReference type="InterPro" id="IPR000620">
    <property type="entry name" value="EamA_dom"/>
</dbReference>
<feature type="transmembrane region" description="Helical" evidence="6">
    <location>
        <begin position="72"/>
        <end position="89"/>
    </location>
</feature>
<dbReference type="HOGENOM" id="CLU_033863_4_1_10"/>
<dbReference type="EMBL" id="CP003418">
    <property type="protein sequence ID" value="AFH50720.1"/>
    <property type="molecule type" value="Genomic_DNA"/>
</dbReference>
<dbReference type="KEGG" id="ial:IALB_3017"/>
<evidence type="ECO:0000256" key="3">
    <source>
        <dbReference type="ARBA" id="ARBA00022692"/>
    </source>
</evidence>
<dbReference type="Proteomes" id="UP000007394">
    <property type="component" value="Chromosome"/>
</dbReference>
<feature type="transmembrane region" description="Helical" evidence="6">
    <location>
        <begin position="196"/>
        <end position="215"/>
    </location>
</feature>
<feature type="domain" description="EamA" evidence="7">
    <location>
        <begin position="103"/>
        <end position="238"/>
    </location>
</feature>
<keyword evidence="5 6" id="KW-0472">Membrane</keyword>
<proteinExistence type="predicted"/>
<gene>
    <name evidence="8" type="ordered locus">IALB_3017</name>
</gene>
<feature type="transmembrane region" description="Helical" evidence="6">
    <location>
        <begin position="221"/>
        <end position="238"/>
    </location>
</feature>
<dbReference type="eggNOG" id="COG0697">
    <property type="taxonomic scope" value="Bacteria"/>
</dbReference>
<evidence type="ECO:0000256" key="5">
    <source>
        <dbReference type="ARBA" id="ARBA00023136"/>
    </source>
</evidence>
<keyword evidence="2" id="KW-1003">Cell membrane</keyword>
<dbReference type="AlphaFoldDB" id="I0AP13"/>
<comment type="subcellular location">
    <subcellularLocation>
        <location evidence="1">Cell membrane</location>
        <topology evidence="1">Multi-pass membrane protein</topology>
    </subcellularLocation>
</comment>
<dbReference type="PANTHER" id="PTHR32322">
    <property type="entry name" value="INNER MEMBRANE TRANSPORTER"/>
    <property type="match status" value="1"/>
</dbReference>
<evidence type="ECO:0000256" key="6">
    <source>
        <dbReference type="SAM" id="Phobius"/>
    </source>
</evidence>
<dbReference type="PANTHER" id="PTHR32322:SF18">
    <property type="entry name" value="S-ADENOSYLMETHIONINE_S-ADENOSYLHOMOCYSTEINE TRANSPORTER"/>
    <property type="match status" value="1"/>
</dbReference>
<dbReference type="GO" id="GO:0005886">
    <property type="term" value="C:plasma membrane"/>
    <property type="evidence" value="ECO:0007669"/>
    <property type="project" value="UniProtKB-SubCell"/>
</dbReference>
<keyword evidence="3 6" id="KW-0812">Transmembrane</keyword>
<evidence type="ECO:0000256" key="4">
    <source>
        <dbReference type="ARBA" id="ARBA00022989"/>
    </source>
</evidence>
<reference evidence="8 9" key="1">
    <citation type="journal article" date="2012" name="Front. Microbiol.">
        <title>Complete genome of Ignavibacterium album, a metabolically versatile, flagellated, facultative anaerobe from the phylum Chlorobi.</title>
        <authorList>
            <person name="Liu Z."/>
            <person name="Frigaard N.-U."/>
            <person name="Vogl K."/>
            <person name="Iino T."/>
            <person name="Ohkuma M."/>
            <person name="Overmann J."/>
            <person name="Bryant D.A."/>
        </authorList>
    </citation>
    <scope>NUCLEOTIDE SEQUENCE [LARGE SCALE GENOMIC DNA]</scope>
    <source>
        <strain evidence="9">DSM 19864 / JCM 16511 / NBRC 101810 / Mat9-16</strain>
    </source>
</reference>
<keyword evidence="9" id="KW-1185">Reference proteome</keyword>
<feature type="transmembrane region" description="Helical" evidence="6">
    <location>
        <begin position="46"/>
        <end position="65"/>
    </location>
</feature>
<dbReference type="SUPFAM" id="SSF103481">
    <property type="entry name" value="Multidrug resistance efflux transporter EmrE"/>
    <property type="match status" value="2"/>
</dbReference>
<evidence type="ECO:0000313" key="8">
    <source>
        <dbReference type="EMBL" id="AFH50720.1"/>
    </source>
</evidence>
<evidence type="ECO:0000256" key="2">
    <source>
        <dbReference type="ARBA" id="ARBA00022475"/>
    </source>
</evidence>
<evidence type="ECO:0000256" key="1">
    <source>
        <dbReference type="ARBA" id="ARBA00004651"/>
    </source>
</evidence>
<dbReference type="STRING" id="945713.IALB_3017"/>
<sequence>MVAVITKSDFSLNLKNHLRILLLAAVAVFHLWIQITGLKYTTAANTGWIIGTAPIFIAILGFIFLKEKLNPLKISGIIIAFIGLLLLVGKGNPLNIDLVKNVGDMLVLFSSFTWGVYSIINKKISLNYSPLMTILYLFIMMALIIIPFNINQKAIDSVIHLSSIGWISILFLGLLCSGVSYVIWAYSLREMESARVGAYLYFEPFVTVITAGLFLKEEITLLMVLSGLLIILGVYLVNKE</sequence>
<organism evidence="8 9">
    <name type="scientific">Ignavibacterium album (strain DSM 19864 / JCM 16511 / NBRC 101810 / Mat9-16)</name>
    <dbReference type="NCBI Taxonomy" id="945713"/>
    <lineage>
        <taxon>Bacteria</taxon>
        <taxon>Pseudomonadati</taxon>
        <taxon>Ignavibacteriota</taxon>
        <taxon>Ignavibacteria</taxon>
        <taxon>Ignavibacteriales</taxon>
        <taxon>Ignavibacteriaceae</taxon>
        <taxon>Ignavibacterium</taxon>
    </lineage>
</organism>